<reference evidence="2" key="3">
    <citation type="submission" date="2024-05" db="EMBL/GenBank/DDBJ databases">
        <title>Description of novel Chryseobacterium sp. strain C-2.</title>
        <authorList>
            <person name="Saticioglu I.B."/>
        </authorList>
    </citation>
    <scope>NUCLEOTIDE SEQUENCE</scope>
    <source>
        <strain evidence="2">C-2</strain>
    </source>
</reference>
<comment type="caution">
    <text evidence="3">The sequence shown here is derived from an EMBL/GenBank/DDBJ whole genome shotgun (WGS) entry which is preliminary data.</text>
</comment>
<keyword evidence="1" id="KW-0812">Transmembrane</keyword>
<evidence type="ECO:0000256" key="1">
    <source>
        <dbReference type="SAM" id="Phobius"/>
    </source>
</evidence>
<accession>A0A9Q3UUR6</accession>
<keyword evidence="4" id="KW-1185">Reference proteome</keyword>
<organism evidence="3 5">
    <name type="scientific">Chryseobacterium muglaense</name>
    <dbReference type="NCBI Taxonomy" id="2893752"/>
    <lineage>
        <taxon>Bacteria</taxon>
        <taxon>Pseudomonadati</taxon>
        <taxon>Bacteroidota</taxon>
        <taxon>Flavobacteriia</taxon>
        <taxon>Flavobacteriales</taxon>
        <taxon>Weeksellaceae</taxon>
        <taxon>Chryseobacterium group</taxon>
        <taxon>Chryseobacterium</taxon>
    </lineage>
</organism>
<name>A0A9Q3UUR6_9FLAO</name>
<keyword evidence="1" id="KW-1133">Transmembrane helix</keyword>
<evidence type="ECO:0000313" key="5">
    <source>
        <dbReference type="Proteomes" id="UP001107960"/>
    </source>
</evidence>
<protein>
    <recommendedName>
        <fullName evidence="6">TonB C-terminal domain-containing protein</fullName>
    </recommendedName>
</protein>
<evidence type="ECO:0008006" key="6">
    <source>
        <dbReference type="Google" id="ProtNLM"/>
    </source>
</evidence>
<dbReference type="RefSeq" id="WP_191178291.1">
    <property type="nucleotide sequence ID" value="NZ_JACXXP010000002.1"/>
</dbReference>
<dbReference type="Proteomes" id="UP000603715">
    <property type="component" value="Unassembled WGS sequence"/>
</dbReference>
<dbReference type="EMBL" id="JAJJML010000001">
    <property type="protein sequence ID" value="MCC9034737.1"/>
    <property type="molecule type" value="Genomic_DNA"/>
</dbReference>
<dbReference type="EMBL" id="JACXXP010000002">
    <property type="protein sequence ID" value="MBD3903666.1"/>
    <property type="molecule type" value="Genomic_DNA"/>
</dbReference>
<evidence type="ECO:0000313" key="4">
    <source>
        <dbReference type="Proteomes" id="UP000603715"/>
    </source>
</evidence>
<dbReference type="Gene3D" id="3.30.1150.10">
    <property type="match status" value="1"/>
</dbReference>
<reference evidence="4" key="2">
    <citation type="submission" date="2023-07" db="EMBL/GenBank/DDBJ databases">
        <title>Description of novel Chryseobacterium sp. strain C-2.</title>
        <authorList>
            <person name="Saticioglu I.B."/>
        </authorList>
    </citation>
    <scope>NUCLEOTIDE SEQUENCE [LARGE SCALE GENOMIC DNA]</scope>
    <source>
        <strain evidence="4">C-2</strain>
    </source>
</reference>
<evidence type="ECO:0000313" key="2">
    <source>
        <dbReference type="EMBL" id="MBD3903666.1"/>
    </source>
</evidence>
<feature type="transmembrane region" description="Helical" evidence="1">
    <location>
        <begin position="21"/>
        <end position="40"/>
    </location>
</feature>
<gene>
    <name evidence="2" type="ORF">IEW27_03510</name>
    <name evidence="3" type="ORF">LNP80_10805</name>
</gene>
<keyword evidence="1" id="KW-0472">Membrane</keyword>
<evidence type="ECO:0000313" key="3">
    <source>
        <dbReference type="EMBL" id="MCC9034737.1"/>
    </source>
</evidence>
<dbReference type="Proteomes" id="UP001107960">
    <property type="component" value="Unassembled WGS sequence"/>
</dbReference>
<sequence>MWEVMRNWIISFSLGVVLIKMKRLFICKYLILIFMLSMFFSCKQKNEHEVDCDFAKQQAQNDFKYKKYTWSDFEGFGFDFYGHEEFVEILRKNNIKHKSVGISCMIDGNEKFEHCYEREMNKLLKIKFGANFFDSLQIDAKKEYVMKSKDSIFSFEECDQTSRNPLTNDYSEQFELDNKMFFKNFSYPENYVKRKNEKDYFSYTSTSFILMKDGTAKNFETQSTFQNSKNKTFEKSFNQKVEDYTKRINWKPATIQGIPVNSYMDVTITYQ</sequence>
<reference evidence="3" key="1">
    <citation type="submission" date="2021-11" db="EMBL/GenBank/DDBJ databases">
        <title>Description of novel Chryseobacterium species.</title>
        <authorList>
            <person name="Saticioglu I.B."/>
            <person name="Ay H."/>
            <person name="Altun S."/>
            <person name="Duman M."/>
        </authorList>
    </citation>
    <scope>NUCLEOTIDE SEQUENCE</scope>
    <source>
        <strain evidence="3">C-39</strain>
    </source>
</reference>
<dbReference type="AlphaFoldDB" id="A0A9Q3UUR6"/>
<proteinExistence type="predicted"/>